<accession>A0A927B0Y0</accession>
<dbReference type="Proteomes" id="UP000653797">
    <property type="component" value="Unassembled WGS sequence"/>
</dbReference>
<dbReference type="InterPro" id="IPR029044">
    <property type="entry name" value="Nucleotide-diphossugar_trans"/>
</dbReference>
<evidence type="ECO:0008006" key="3">
    <source>
        <dbReference type="Google" id="ProtNLM"/>
    </source>
</evidence>
<protein>
    <recommendedName>
        <fullName evidence="3">Glycosyl transferase</fullName>
    </recommendedName>
</protein>
<keyword evidence="2" id="KW-1185">Reference proteome</keyword>
<evidence type="ECO:0000313" key="1">
    <source>
        <dbReference type="EMBL" id="MBD2753318.1"/>
    </source>
</evidence>
<evidence type="ECO:0000313" key="2">
    <source>
        <dbReference type="Proteomes" id="UP000653797"/>
    </source>
</evidence>
<name>A0A927B0Y0_9BACT</name>
<organism evidence="1 2">
    <name type="scientific">Spirosoma validum</name>
    <dbReference type="NCBI Taxonomy" id="2771355"/>
    <lineage>
        <taxon>Bacteria</taxon>
        <taxon>Pseudomonadati</taxon>
        <taxon>Bacteroidota</taxon>
        <taxon>Cytophagia</taxon>
        <taxon>Cytophagales</taxon>
        <taxon>Cytophagaceae</taxon>
        <taxon>Spirosoma</taxon>
    </lineage>
</organism>
<reference evidence="1" key="1">
    <citation type="submission" date="2020-09" db="EMBL/GenBank/DDBJ databases">
        <authorList>
            <person name="Kim M.K."/>
        </authorList>
    </citation>
    <scope>NUCLEOTIDE SEQUENCE</scope>
    <source>
        <strain evidence="1">BT704</strain>
    </source>
</reference>
<gene>
    <name evidence="1" type="ORF">IC230_10490</name>
</gene>
<dbReference type="EMBL" id="JACXAA010000003">
    <property type="protein sequence ID" value="MBD2753318.1"/>
    <property type="molecule type" value="Genomic_DNA"/>
</dbReference>
<dbReference type="SUPFAM" id="SSF53448">
    <property type="entry name" value="Nucleotide-diphospho-sugar transferases"/>
    <property type="match status" value="1"/>
</dbReference>
<dbReference type="RefSeq" id="WP_191038942.1">
    <property type="nucleotide sequence ID" value="NZ_JACXAA010000003.1"/>
</dbReference>
<proteinExistence type="predicted"/>
<dbReference type="AlphaFoldDB" id="A0A927B0Y0"/>
<sequence length="322" mass="37768">MKTAFTICSNNYLAQAKVLGESFLRYHNSFEFIIGLVDGYNSEVDYKSFGDTIFIPVKELNIPNFNNLESQYNIVELNTAVKPFYFEHIFNVRKSNTVIYLDPDILVLSSFDELLDALKSFSIVLTPQSCTPIDDEHAPADIHLLATGTFNLGFIALSNYKNSQIFLNWWSKRVIKYGYDLPNQHMFFDQLLINLVPAFFDNYYILKHLGYNMAAWNMHERVITNSLNDNITINLTTQLRFFHFSGYKFNNPEILCKYSSRHTFDNRPDVKELFYKYNKLVYQNNYDLFSKLKPIYCTNKKTLNTKYKPNFIARIKKAVKNF</sequence>
<comment type="caution">
    <text evidence="1">The sequence shown here is derived from an EMBL/GenBank/DDBJ whole genome shotgun (WGS) entry which is preliminary data.</text>
</comment>
<dbReference type="Gene3D" id="3.90.550.10">
    <property type="entry name" value="Spore Coat Polysaccharide Biosynthesis Protein SpsA, Chain A"/>
    <property type="match status" value="1"/>
</dbReference>